<dbReference type="GO" id="GO:0005829">
    <property type="term" value="C:cytosol"/>
    <property type="evidence" value="ECO:0007669"/>
    <property type="project" value="TreeGrafter"/>
</dbReference>
<organism evidence="2 3">
    <name type="scientific">Salinarimonas ramus</name>
    <dbReference type="NCBI Taxonomy" id="690164"/>
    <lineage>
        <taxon>Bacteria</taxon>
        <taxon>Pseudomonadati</taxon>
        <taxon>Pseudomonadota</taxon>
        <taxon>Alphaproteobacteria</taxon>
        <taxon>Hyphomicrobiales</taxon>
        <taxon>Salinarimonadaceae</taxon>
        <taxon>Salinarimonas</taxon>
    </lineage>
</organism>
<dbReference type="Pfam" id="PF00117">
    <property type="entry name" value="GATase"/>
    <property type="match status" value="1"/>
</dbReference>
<reference evidence="2 3" key="1">
    <citation type="journal article" date="2014" name="Int. J. Syst. Evol. Microbiol.">
        <title>Complete genome sequence of Corynebacterium casei LMG S-19264T (=DSM 44701T), isolated from a smear-ripened cheese.</title>
        <authorList>
            <consortium name="US DOE Joint Genome Institute (JGI-PGF)"/>
            <person name="Walter F."/>
            <person name="Albersmeier A."/>
            <person name="Kalinowski J."/>
            <person name="Ruckert C."/>
        </authorList>
    </citation>
    <scope>NUCLEOTIDE SEQUENCE [LARGE SCALE GENOMIC DNA]</scope>
    <source>
        <strain evidence="2 3">CGMCC 1.9161</strain>
    </source>
</reference>
<dbReference type="SUPFAM" id="SSF52317">
    <property type="entry name" value="Class I glutamine amidotransferase-like"/>
    <property type="match status" value="1"/>
</dbReference>
<feature type="domain" description="Glutamine amidotransferase" evidence="1">
    <location>
        <begin position="33"/>
        <end position="208"/>
    </location>
</feature>
<name>A0A917V4A3_9HYPH</name>
<sequence length="288" mass="30391">MALRFLVVEGNVRADRETHRRDFGKTFGESYAALVEALAPRGAACDIAHPADEGANLPGPDGLEGYDGVFLTGSALNLYDGGPAIARQIELMRAVYASGTPAFGSCWGIQVGAAAAGGVVARNPAGREVGFARRIVPTAAGAEHPLLAGRPASYDAPAIHLDIVETASEGTTILAANAMAGIQAAEIRHDGGLFWGVQYHPEFSLGELAAILDRYGERLVQDGLCADLGAAASYVADLRALDADPGRRDLAWRHGLDAEILDPRRRTREITNFIERVVLPAKSARGRA</sequence>
<dbReference type="Gene3D" id="3.40.50.880">
    <property type="match status" value="1"/>
</dbReference>
<dbReference type="InterPro" id="IPR017926">
    <property type="entry name" value="GATASE"/>
</dbReference>
<dbReference type="PROSITE" id="PS51273">
    <property type="entry name" value="GATASE_TYPE_1"/>
    <property type="match status" value="1"/>
</dbReference>
<dbReference type="InterPro" id="IPR029062">
    <property type="entry name" value="Class_I_gatase-like"/>
</dbReference>
<dbReference type="PANTHER" id="PTHR42695:SF5">
    <property type="entry name" value="GLUTAMINE AMIDOTRANSFERASE YLR126C-RELATED"/>
    <property type="match status" value="1"/>
</dbReference>
<dbReference type="RefSeq" id="WP_188912707.1">
    <property type="nucleotide sequence ID" value="NZ_BMMF01000005.1"/>
</dbReference>
<gene>
    <name evidence="2" type="ORF">GCM10011322_22070</name>
</gene>
<dbReference type="AlphaFoldDB" id="A0A917V4A3"/>
<dbReference type="InterPro" id="IPR044992">
    <property type="entry name" value="ChyE-like"/>
</dbReference>
<comment type="caution">
    <text evidence="2">The sequence shown here is derived from an EMBL/GenBank/DDBJ whole genome shotgun (WGS) entry which is preliminary data.</text>
</comment>
<dbReference type="PANTHER" id="PTHR42695">
    <property type="entry name" value="GLUTAMINE AMIDOTRANSFERASE YLR126C-RELATED"/>
    <property type="match status" value="1"/>
</dbReference>
<keyword evidence="3" id="KW-1185">Reference proteome</keyword>
<evidence type="ECO:0000313" key="2">
    <source>
        <dbReference type="EMBL" id="GGK34879.1"/>
    </source>
</evidence>
<proteinExistence type="predicted"/>
<accession>A0A917V4A3</accession>
<protein>
    <recommendedName>
        <fullName evidence="1">Glutamine amidotransferase domain-containing protein</fullName>
    </recommendedName>
</protein>
<evidence type="ECO:0000313" key="3">
    <source>
        <dbReference type="Proteomes" id="UP000600449"/>
    </source>
</evidence>
<dbReference type="Proteomes" id="UP000600449">
    <property type="component" value="Unassembled WGS sequence"/>
</dbReference>
<evidence type="ECO:0000259" key="1">
    <source>
        <dbReference type="Pfam" id="PF00117"/>
    </source>
</evidence>
<dbReference type="EMBL" id="BMMF01000005">
    <property type="protein sequence ID" value="GGK34879.1"/>
    <property type="molecule type" value="Genomic_DNA"/>
</dbReference>